<reference evidence="7" key="2">
    <citation type="submission" date="2010-05" db="EMBL/GenBank/DDBJ databases">
        <authorList>
            <person name="Almeida L.G."/>
            <person name="Nicolas M.F."/>
            <person name="Souza R.C."/>
            <person name="Vasconcelos A.T.R."/>
        </authorList>
    </citation>
    <scope>NUCLEOTIDE SEQUENCE</scope>
</reference>
<dbReference type="Pfam" id="PF15280">
    <property type="entry name" value="BORA_N"/>
    <property type="match status" value="1"/>
</dbReference>
<dbReference type="PANTHER" id="PTHR14728:SF2">
    <property type="entry name" value="PROTEIN AURORA BOREALIS"/>
    <property type="match status" value="1"/>
</dbReference>
<dbReference type="EnsemblMetazoa" id="ADAC008603-RA">
    <property type="protein sequence ID" value="ADAC008603-PA"/>
    <property type="gene ID" value="ADAC008603"/>
</dbReference>
<dbReference type="GO" id="GO:0007088">
    <property type="term" value="P:regulation of mitotic nuclear division"/>
    <property type="evidence" value="ECO:0007669"/>
    <property type="project" value="TreeGrafter"/>
</dbReference>
<gene>
    <name evidence="7" type="ORF">AND_008603</name>
</gene>
<dbReference type="GO" id="GO:0051301">
    <property type="term" value="P:cell division"/>
    <property type="evidence" value="ECO:0007669"/>
    <property type="project" value="UniProtKB-KW"/>
</dbReference>
<feature type="compositionally biased region" description="Low complexity" evidence="6">
    <location>
        <begin position="19"/>
        <end position="31"/>
    </location>
</feature>
<dbReference type="HOGENOM" id="CLU_464825_0_0_1"/>
<feature type="compositionally biased region" description="Basic residues" evidence="6">
    <location>
        <begin position="443"/>
        <end position="455"/>
    </location>
</feature>
<keyword evidence="9" id="KW-1185">Reference proteome</keyword>
<evidence type="ECO:0000313" key="9">
    <source>
        <dbReference type="Proteomes" id="UP000000673"/>
    </source>
</evidence>
<keyword evidence="3" id="KW-0132">Cell division</keyword>
<feature type="compositionally biased region" description="Polar residues" evidence="6">
    <location>
        <begin position="336"/>
        <end position="356"/>
    </location>
</feature>
<evidence type="ECO:0000256" key="6">
    <source>
        <dbReference type="SAM" id="MobiDB-lite"/>
    </source>
</evidence>
<evidence type="ECO:0000256" key="3">
    <source>
        <dbReference type="ARBA" id="ARBA00022618"/>
    </source>
</evidence>
<dbReference type="EMBL" id="ADMH02002043">
    <property type="protein sequence ID" value="ETN59793.1"/>
    <property type="molecule type" value="Genomic_DNA"/>
</dbReference>
<evidence type="ECO:0000256" key="4">
    <source>
        <dbReference type="ARBA" id="ARBA00022776"/>
    </source>
</evidence>
<dbReference type="GO" id="GO:0005634">
    <property type="term" value="C:nucleus"/>
    <property type="evidence" value="ECO:0007669"/>
    <property type="project" value="TreeGrafter"/>
</dbReference>
<evidence type="ECO:0000313" key="8">
    <source>
        <dbReference type="EnsemblMetazoa" id="ADAC008603-PA"/>
    </source>
</evidence>
<feature type="compositionally biased region" description="Polar residues" evidence="6">
    <location>
        <begin position="173"/>
        <end position="182"/>
    </location>
</feature>
<accession>W5J8T5</accession>
<dbReference type="eggNOG" id="ENOG502S85H">
    <property type="taxonomic scope" value="Eukaryota"/>
</dbReference>
<evidence type="ECO:0000256" key="5">
    <source>
        <dbReference type="ARBA" id="ARBA00023306"/>
    </source>
</evidence>
<protein>
    <recommendedName>
        <fullName evidence="2">Protein aurora borealis</fullName>
    </recommendedName>
</protein>
<feature type="compositionally biased region" description="Polar residues" evidence="6">
    <location>
        <begin position="456"/>
        <end position="473"/>
    </location>
</feature>
<keyword evidence="4" id="KW-0498">Mitosis</keyword>
<feature type="compositionally biased region" description="Basic and acidic residues" evidence="6">
    <location>
        <begin position="541"/>
        <end position="560"/>
    </location>
</feature>
<comment type="similarity">
    <text evidence="1">Belongs to the BORA family.</text>
</comment>
<organism evidence="7">
    <name type="scientific">Anopheles darlingi</name>
    <name type="common">Mosquito</name>
    <dbReference type="NCBI Taxonomy" id="43151"/>
    <lineage>
        <taxon>Eukaryota</taxon>
        <taxon>Metazoa</taxon>
        <taxon>Ecdysozoa</taxon>
        <taxon>Arthropoda</taxon>
        <taxon>Hexapoda</taxon>
        <taxon>Insecta</taxon>
        <taxon>Pterygota</taxon>
        <taxon>Neoptera</taxon>
        <taxon>Endopterygota</taxon>
        <taxon>Diptera</taxon>
        <taxon>Nematocera</taxon>
        <taxon>Culicoidea</taxon>
        <taxon>Culicidae</taxon>
        <taxon>Anophelinae</taxon>
        <taxon>Anopheles</taxon>
    </lineage>
</organism>
<dbReference type="GO" id="GO:0019901">
    <property type="term" value="F:protein kinase binding"/>
    <property type="evidence" value="ECO:0007669"/>
    <property type="project" value="TreeGrafter"/>
</dbReference>
<evidence type="ECO:0000313" key="7">
    <source>
        <dbReference type="EMBL" id="ETN59793.1"/>
    </source>
</evidence>
<feature type="region of interest" description="Disordered" evidence="6">
    <location>
        <begin position="521"/>
        <end position="570"/>
    </location>
</feature>
<dbReference type="FunCoup" id="W5J8T5">
    <property type="interactions" value="198"/>
</dbReference>
<dbReference type="GO" id="GO:0005737">
    <property type="term" value="C:cytoplasm"/>
    <property type="evidence" value="ECO:0007669"/>
    <property type="project" value="TreeGrafter"/>
</dbReference>
<dbReference type="OMA" id="RLHLPMI"/>
<reference evidence="7" key="3">
    <citation type="journal article" date="2013" name="Nucleic Acids Res.">
        <title>The genome of Anopheles darlingi, the main neotropical malaria vector.</title>
        <authorList>
            <person name="Marinotti O."/>
            <person name="Cerqueira G.C."/>
            <person name="de Almeida L.G."/>
            <person name="Ferro M.I."/>
            <person name="Loreto E.L."/>
            <person name="Zaha A."/>
            <person name="Teixeira S.M."/>
            <person name="Wespiser A.R."/>
            <person name="Almeida E Silva A."/>
            <person name="Schlindwein A.D."/>
            <person name="Pacheco A.C."/>
            <person name="Silva A.L."/>
            <person name="Graveley B.R."/>
            <person name="Walenz B.P."/>
            <person name="Lima Bde A."/>
            <person name="Ribeiro C.A."/>
            <person name="Nunes-Silva C.G."/>
            <person name="de Carvalho C.R."/>
            <person name="Soares C.M."/>
            <person name="de Menezes C.B."/>
            <person name="Matiolli C."/>
            <person name="Caffrey D."/>
            <person name="Araujo D.A."/>
            <person name="de Oliveira D.M."/>
            <person name="Golenbock D."/>
            <person name="Grisard E.C."/>
            <person name="Fantinatti-Garboggini F."/>
            <person name="de Carvalho F.M."/>
            <person name="Barcellos F.G."/>
            <person name="Prosdocimi F."/>
            <person name="May G."/>
            <person name="Azevedo Junior G.M."/>
            <person name="Guimaraes G.M."/>
            <person name="Goldman G.H."/>
            <person name="Padilha I.Q."/>
            <person name="Batista Jda S."/>
            <person name="Ferro J.A."/>
            <person name="Ribeiro J.M."/>
            <person name="Fietto J.L."/>
            <person name="Dabbas K.M."/>
            <person name="Cerdeira L."/>
            <person name="Agnez-Lima L.F."/>
            <person name="Brocchi M."/>
            <person name="de Carvalho M.O."/>
            <person name="Teixeira Mde M."/>
            <person name="Diniz Maia Mde M."/>
            <person name="Goldman M.H."/>
            <person name="Cruz Schneider M.P."/>
            <person name="Felipe M.S."/>
            <person name="Hungria M."/>
            <person name="Nicolas M.F."/>
            <person name="Pereira M."/>
            <person name="Montes M.A."/>
            <person name="Cantao M.E."/>
            <person name="Vincentz M."/>
            <person name="Rafael M.S."/>
            <person name="Silverman N."/>
            <person name="Stoco P.H."/>
            <person name="Souza R.C."/>
            <person name="Vicentini R."/>
            <person name="Gazzinelli R.T."/>
            <person name="Neves Rde O."/>
            <person name="Silva R."/>
            <person name="Astolfi-Filho S."/>
            <person name="Maciel T.E."/>
            <person name="Urmenyi T.P."/>
            <person name="Tadei W.P."/>
            <person name="Camargo E.P."/>
            <person name="de Vasconcelos A.T."/>
        </authorList>
    </citation>
    <scope>NUCLEOTIDE SEQUENCE</scope>
</reference>
<dbReference type="AlphaFoldDB" id="W5J8T5"/>
<sequence>MDSDSFLTPRKLLQNALARTSSRQSMTSSPSIMAVRTPRTATNNASTASRFNLFPVLQTPPSRILSGRVVNPFEPHLTERLHLPMIASPSLFHRPSTPQNHNSSVCQFEWTIDEVSSLGPAHVEPHETQFLETPDPVAEARVQAAISSFFKENSIVPSPIDNNQRKQKVDLLKQSSEPSGSLGQPAKRRQRDGIAQTVLTLPPVLPAEVEAVLSKFLTFNEDQQQKNNVPTLDESLASSIDHDARDASLRRKLFNIISPDGEAEESETEGADRFPNSLDDLDLIALSPAPVSPEVLTGSQEAEGALQQDLKRSRYFGSHEGLGDVSLSPVIESDSESSFGALSPISRNSMSPSPAKSNDLHHSDLDAIYRSTPEPSACSQTDGDHYYSLQQNDPGNQQGSIRHTELTNVLAETNLSNDSGETMVSCLSLELSQKSQHSMTPLRRMRRTEHRRSNRKNLSQSFMLETTCTTSSDGDQEQRHKSGDASMCETAKGLSPIKEAGTNIPEPEKVELRDVNFYRTDSGFNEESQGNGDLSDVSMLSEDRRSTTPGRKEAISEIKRSNHGSSPLRL</sequence>
<feature type="region of interest" description="Disordered" evidence="6">
    <location>
        <begin position="435"/>
        <end position="487"/>
    </location>
</feature>
<evidence type="ECO:0000256" key="2">
    <source>
        <dbReference type="ARBA" id="ARBA00020055"/>
    </source>
</evidence>
<dbReference type="VEuPathDB" id="VectorBase:ADAC008603"/>
<reference evidence="7 9" key="1">
    <citation type="journal article" date="2010" name="BMC Genomics">
        <title>Combination of measures distinguishes pre-miRNAs from other stem-loops in the genome of the newly sequenced Anopheles darlingi.</title>
        <authorList>
            <person name="Mendes N.D."/>
            <person name="Freitas A.T."/>
            <person name="Vasconcelos A.T."/>
            <person name="Sagot M.F."/>
        </authorList>
    </citation>
    <scope>NUCLEOTIDE SEQUENCE</scope>
</reference>
<evidence type="ECO:0000256" key="1">
    <source>
        <dbReference type="ARBA" id="ARBA00010963"/>
    </source>
</evidence>
<name>W5J8T5_ANODA</name>
<proteinExistence type="inferred from homology"/>
<dbReference type="STRING" id="43151.W5J8T5"/>
<feature type="region of interest" description="Disordered" evidence="6">
    <location>
        <begin position="17"/>
        <end position="44"/>
    </location>
</feature>
<feature type="region of interest" description="Disordered" evidence="6">
    <location>
        <begin position="336"/>
        <end position="361"/>
    </location>
</feature>
<reference evidence="8" key="4">
    <citation type="submission" date="2015-06" db="UniProtKB">
        <authorList>
            <consortium name="EnsemblMetazoa"/>
        </authorList>
    </citation>
    <scope>IDENTIFICATION</scope>
</reference>
<dbReference type="InterPro" id="IPR023252">
    <property type="entry name" value="Aurora_borealis_protein"/>
</dbReference>
<feature type="region of interest" description="Disordered" evidence="6">
    <location>
        <begin position="157"/>
        <end position="191"/>
    </location>
</feature>
<dbReference type="PRINTS" id="PR02038">
    <property type="entry name" value="AURORABORA"/>
</dbReference>
<feature type="compositionally biased region" description="Polar residues" evidence="6">
    <location>
        <begin position="522"/>
        <end position="532"/>
    </location>
</feature>
<dbReference type="VEuPathDB" id="VectorBase:ADAR2_006516"/>
<dbReference type="Proteomes" id="UP000000673">
    <property type="component" value="Unassembled WGS sequence"/>
</dbReference>
<dbReference type="PANTHER" id="PTHR14728">
    <property type="entry name" value="PROTEIN AURORA BOREALIS"/>
    <property type="match status" value="1"/>
</dbReference>
<dbReference type="GO" id="GO:0060236">
    <property type="term" value="P:regulation of mitotic spindle organization"/>
    <property type="evidence" value="ECO:0007669"/>
    <property type="project" value="TreeGrafter"/>
</dbReference>
<keyword evidence="5" id="KW-0131">Cell cycle</keyword>